<evidence type="ECO:0000256" key="1">
    <source>
        <dbReference type="ARBA" id="ARBA00022801"/>
    </source>
</evidence>
<gene>
    <name evidence="2" type="ORF">BJY26_001380</name>
</gene>
<organism evidence="2 3">
    <name type="scientific">Spelaeicoccus albus</name>
    <dbReference type="NCBI Taxonomy" id="1280376"/>
    <lineage>
        <taxon>Bacteria</taxon>
        <taxon>Bacillati</taxon>
        <taxon>Actinomycetota</taxon>
        <taxon>Actinomycetes</taxon>
        <taxon>Micrococcales</taxon>
        <taxon>Brevibacteriaceae</taxon>
        <taxon>Spelaeicoccus</taxon>
    </lineage>
</organism>
<dbReference type="Pfam" id="PF16126">
    <property type="entry name" value="DUF4838"/>
    <property type="match status" value="1"/>
</dbReference>
<dbReference type="EMBL" id="JACBZP010000001">
    <property type="protein sequence ID" value="NYI67074.1"/>
    <property type="molecule type" value="Genomic_DNA"/>
</dbReference>
<comment type="caution">
    <text evidence="2">The sequence shown here is derived from an EMBL/GenBank/DDBJ whole genome shotgun (WGS) entry which is preliminary data.</text>
</comment>
<dbReference type="InterPro" id="IPR029018">
    <property type="entry name" value="Hex-like_dom2"/>
</dbReference>
<dbReference type="GO" id="GO:0016787">
    <property type="term" value="F:hydrolase activity"/>
    <property type="evidence" value="ECO:0007669"/>
    <property type="project" value="UniProtKB-KW"/>
</dbReference>
<keyword evidence="1" id="KW-0378">Hydrolase</keyword>
<dbReference type="AlphaFoldDB" id="A0A7Z0D092"/>
<dbReference type="GO" id="GO:0005975">
    <property type="term" value="P:carbohydrate metabolic process"/>
    <property type="evidence" value="ECO:0007669"/>
    <property type="project" value="UniProtKB-ARBA"/>
</dbReference>
<evidence type="ECO:0000313" key="2">
    <source>
        <dbReference type="EMBL" id="NYI67074.1"/>
    </source>
</evidence>
<name>A0A7Z0D092_9MICO</name>
<accession>A0A7Z0D092</accession>
<dbReference type="PANTHER" id="PTHR47406:SF2">
    <property type="entry name" value="ALPHA GLUCURONIDASE N-TERMINAL DOMAIN-CONTAINING PROTEIN"/>
    <property type="match status" value="1"/>
</dbReference>
<keyword evidence="3" id="KW-1185">Reference proteome</keyword>
<sequence>MHGRGRVELQWWGSDIGQFAASELADYVKSMTGTRIHTSRVPAPSDKPGTAHSGIFLARGHVDRTKRARWISTANEKLDSKPDDTYIIQSAAGHVVLTGAGERGTLNAVYSLLEQLGVHFFAPEFAFYQGNSERVPRKSRCVVRAQSTLVEPKWPIRRKDVEEGFSLSKGHIVALVDWMAKHKLNYLVFPYDYYAIGVTRYDDFREVLAPELAKRGIKMEVGGHGYDSFLPPEKYPQFYTSDASVFDVQNQDAVDTYVSNVVDYLADRPEIATFDCWPPDGGTWPKAALSKYGTATNAETVVVNALVAALKKAGISTRVERIAYAAALEPPTGSYEFDPDVLIDFAAIGRTYTVPFGDPSNETNAKFAKLLKKWIFLHQGDVAIYDYSRRYRWRGLGNPIDVIAADAAYYHKVGAQGTESYAEAGNWLQFEAEHLFTAQSAWNPTLSADEFRSDYLPARFGRGAHDVARYLGHTSADPDQLGADGGGTKFRRQYRAALSDIVAAQHAVGRNRSAQNILGLLKSGVHLSLADIDITYEADNPKRLERAQRRYRVLTEKYRFSGIQLECTYQTKRYGFTLGREETAQRYRSPAWGYLREWSLTCRAGESTPLVVVAQPVDFDRHRIRWELDLPDAITSSRASGRLDIIGSRAEHAPCRITVGPNVPAGTYTIGVTFYEVGDRNGGTKLGTDEATLTVV</sequence>
<proteinExistence type="predicted"/>
<protein>
    <recommendedName>
        <fullName evidence="4">DUF4838 domain-containing protein</fullName>
    </recommendedName>
</protein>
<dbReference type="PANTHER" id="PTHR47406">
    <property type="entry name" value="COAGULATION FACTOR 5/8 TYPE, C-TERMINAL"/>
    <property type="match status" value="1"/>
</dbReference>
<dbReference type="InterPro" id="IPR032287">
    <property type="entry name" value="DUF4838"/>
</dbReference>
<dbReference type="SUPFAM" id="SSF55545">
    <property type="entry name" value="beta-N-acetylhexosaminidase-like domain"/>
    <property type="match status" value="1"/>
</dbReference>
<dbReference type="Proteomes" id="UP000539111">
    <property type="component" value="Unassembled WGS sequence"/>
</dbReference>
<evidence type="ECO:0000313" key="3">
    <source>
        <dbReference type="Proteomes" id="UP000539111"/>
    </source>
</evidence>
<dbReference type="Gene3D" id="3.30.379.10">
    <property type="entry name" value="Chitobiase/beta-hexosaminidase domain 2-like"/>
    <property type="match status" value="1"/>
</dbReference>
<dbReference type="RefSeq" id="WP_179426809.1">
    <property type="nucleotide sequence ID" value="NZ_JACBZP010000001.1"/>
</dbReference>
<reference evidence="2 3" key="1">
    <citation type="submission" date="2020-07" db="EMBL/GenBank/DDBJ databases">
        <title>Sequencing the genomes of 1000 actinobacteria strains.</title>
        <authorList>
            <person name="Klenk H.-P."/>
        </authorList>
    </citation>
    <scope>NUCLEOTIDE SEQUENCE [LARGE SCALE GENOMIC DNA]</scope>
    <source>
        <strain evidence="2 3">DSM 26341</strain>
    </source>
</reference>
<evidence type="ECO:0008006" key="4">
    <source>
        <dbReference type="Google" id="ProtNLM"/>
    </source>
</evidence>